<proteinExistence type="predicted"/>
<dbReference type="KEGG" id="mmas:MYMAC_003061"/>
<keyword evidence="2 5" id="KW-0812">Transmembrane</keyword>
<dbReference type="AlphaFoldDB" id="A0A250JVC4"/>
<dbReference type="InterPro" id="IPR010432">
    <property type="entry name" value="RDD"/>
</dbReference>
<feature type="transmembrane region" description="Helical" evidence="5">
    <location>
        <begin position="46"/>
        <end position="70"/>
    </location>
</feature>
<dbReference type="PANTHER" id="PTHR38480:SF1">
    <property type="entry name" value="SLR0254 PROTEIN"/>
    <property type="match status" value="1"/>
</dbReference>
<dbReference type="Proteomes" id="UP000217343">
    <property type="component" value="Chromosome"/>
</dbReference>
<comment type="subcellular location">
    <subcellularLocation>
        <location evidence="1">Membrane</location>
        <topology evidence="1">Multi-pass membrane protein</topology>
    </subcellularLocation>
</comment>
<evidence type="ECO:0000259" key="6">
    <source>
        <dbReference type="Pfam" id="PF06271"/>
    </source>
</evidence>
<sequence length="269" mass="29325">MQAEVEGRRVCCQPRMRPAPTPHLDVATPERVALTLPVAGIGYRCLAWLVDASLLFFFWLVAYFVFTLLVSDVLGVFQALSGLGQTLLVVGVFATQWLYWTVSEVFFHGQTVGKRVLGIRVVRTDGSPVGVYESAVRNLCRAVDFMPMLYAAACVSMLLTRQHRRLGDLLAGTLLVREERIDLDKYTAAPTAPAPLPPEAGARPLAPEDVELVLSFLSRAPGLAPEVRRRLGARLVERVGPADADARAAVLASAESTEAFLRARVQGGR</sequence>
<organism evidence="7 8">
    <name type="scientific">Corallococcus macrosporus DSM 14697</name>
    <dbReference type="NCBI Taxonomy" id="1189310"/>
    <lineage>
        <taxon>Bacteria</taxon>
        <taxon>Pseudomonadati</taxon>
        <taxon>Myxococcota</taxon>
        <taxon>Myxococcia</taxon>
        <taxon>Myxococcales</taxon>
        <taxon>Cystobacterineae</taxon>
        <taxon>Myxococcaceae</taxon>
        <taxon>Corallococcus</taxon>
    </lineage>
</organism>
<dbReference type="OrthoDB" id="9787732at2"/>
<gene>
    <name evidence="7" type="ORF">MYMAC_003061</name>
</gene>
<name>A0A250JVC4_9BACT</name>
<evidence type="ECO:0000313" key="8">
    <source>
        <dbReference type="Proteomes" id="UP000217343"/>
    </source>
</evidence>
<keyword evidence="4 5" id="KW-0472">Membrane</keyword>
<dbReference type="GO" id="GO:0016020">
    <property type="term" value="C:membrane"/>
    <property type="evidence" value="ECO:0007669"/>
    <property type="project" value="UniProtKB-SubCell"/>
</dbReference>
<accession>A0A250JVC4</accession>
<evidence type="ECO:0000256" key="1">
    <source>
        <dbReference type="ARBA" id="ARBA00004141"/>
    </source>
</evidence>
<dbReference type="Pfam" id="PF06271">
    <property type="entry name" value="RDD"/>
    <property type="match status" value="1"/>
</dbReference>
<keyword evidence="3 5" id="KW-1133">Transmembrane helix</keyword>
<evidence type="ECO:0000256" key="2">
    <source>
        <dbReference type="ARBA" id="ARBA00022692"/>
    </source>
</evidence>
<evidence type="ECO:0000313" key="7">
    <source>
        <dbReference type="EMBL" id="ATB47447.1"/>
    </source>
</evidence>
<reference evidence="7 8" key="1">
    <citation type="submission" date="2017-06" db="EMBL/GenBank/DDBJ databases">
        <title>Sequencing and comparative analysis of myxobacterial genomes.</title>
        <authorList>
            <person name="Rupp O."/>
            <person name="Goesmann A."/>
            <person name="Sogaard-Andersen L."/>
        </authorList>
    </citation>
    <scope>NUCLEOTIDE SEQUENCE [LARGE SCALE GENOMIC DNA]</scope>
    <source>
        <strain evidence="7 8">DSM 14697</strain>
    </source>
</reference>
<keyword evidence="8" id="KW-1185">Reference proteome</keyword>
<feature type="domain" description="RDD" evidence="6">
    <location>
        <begin position="38"/>
        <end position="172"/>
    </location>
</feature>
<evidence type="ECO:0000256" key="4">
    <source>
        <dbReference type="ARBA" id="ARBA00023136"/>
    </source>
</evidence>
<dbReference type="PANTHER" id="PTHR38480">
    <property type="entry name" value="SLR0254 PROTEIN"/>
    <property type="match status" value="1"/>
</dbReference>
<feature type="transmembrane region" description="Helical" evidence="5">
    <location>
        <begin position="82"/>
        <end position="100"/>
    </location>
</feature>
<evidence type="ECO:0000256" key="5">
    <source>
        <dbReference type="SAM" id="Phobius"/>
    </source>
</evidence>
<evidence type="ECO:0000256" key="3">
    <source>
        <dbReference type="ARBA" id="ARBA00022989"/>
    </source>
</evidence>
<dbReference type="EMBL" id="CP022203">
    <property type="protein sequence ID" value="ATB47447.1"/>
    <property type="molecule type" value="Genomic_DNA"/>
</dbReference>
<protein>
    <submittedName>
        <fullName evidence="7">RDD family protein</fullName>
    </submittedName>
</protein>